<dbReference type="InterPro" id="IPR050320">
    <property type="entry name" value="N5-glutamine_MTase"/>
</dbReference>
<proteinExistence type="inferred from homology"/>
<dbReference type="PANTHER" id="PTHR18895:SF74">
    <property type="entry name" value="MTRF1L RELEASE FACTOR GLUTAMINE METHYLTRANSFERASE"/>
    <property type="match status" value="1"/>
</dbReference>
<sequence length="304" mass="32907">MSQHPASVLKTVVADARAQFAAAGIADAAIEARLLIGGLLGLSSTEVFVDGDRVVDALDMARIADAVARRLGHEPVHRILGMRAFHGLDLLLSKETLEPRPDTELLVECMLPVLRRIVAEKGHARVLDLGTGTGAIILALLSEVPQATGVGSDISEDALSTATRNAQRLDLGERFQGVRSHWFDAIDGRFDIIVSNPPYIRSDVIPELEPEVRDFDPPAALDGGPDGLDAYRAIASQAEHFLELRVPQEDGSFPKDEGSIGVEIGFDQRDTVTRIFEDAGFILTQARRDYGDNDRVLVFTRGGP</sequence>
<dbReference type="NCBIfam" id="TIGR00536">
    <property type="entry name" value="hemK_fam"/>
    <property type="match status" value="1"/>
</dbReference>
<dbReference type="GO" id="GO:0003676">
    <property type="term" value="F:nucleic acid binding"/>
    <property type="evidence" value="ECO:0007669"/>
    <property type="project" value="InterPro"/>
</dbReference>
<organism evidence="8 9">
    <name type="scientific">Rhizobium soli</name>
    <dbReference type="NCBI Taxonomy" id="424798"/>
    <lineage>
        <taxon>Bacteria</taxon>
        <taxon>Pseudomonadati</taxon>
        <taxon>Pseudomonadota</taxon>
        <taxon>Alphaproteobacteria</taxon>
        <taxon>Hyphomicrobiales</taxon>
        <taxon>Rhizobiaceae</taxon>
        <taxon>Rhizobium/Agrobacterium group</taxon>
        <taxon>Rhizobium</taxon>
    </lineage>
</organism>
<protein>
    <recommendedName>
        <fullName evidence="5">Release factor glutamine methyltransferase</fullName>
        <shortName evidence="5">RF MTase</shortName>
        <ecNumber evidence="5">2.1.1.297</ecNumber>
    </recommendedName>
    <alternativeName>
        <fullName evidence="5">N5-glutamine methyltransferase PrmC</fullName>
    </alternativeName>
    <alternativeName>
        <fullName evidence="5">Protein-(glutamine-N5) MTase PrmC</fullName>
    </alternativeName>
    <alternativeName>
        <fullName evidence="5">Protein-glutamine N-methyltransferase PrmC</fullName>
    </alternativeName>
</protein>
<dbReference type="Gene3D" id="3.40.50.150">
    <property type="entry name" value="Vaccinia Virus protein VP39"/>
    <property type="match status" value="1"/>
</dbReference>
<evidence type="ECO:0000259" key="6">
    <source>
        <dbReference type="Pfam" id="PF05175"/>
    </source>
</evidence>
<evidence type="ECO:0000256" key="1">
    <source>
        <dbReference type="ARBA" id="ARBA00022603"/>
    </source>
</evidence>
<reference evidence="8 9" key="1">
    <citation type="submission" date="2020-08" db="EMBL/GenBank/DDBJ databases">
        <title>The Agave Microbiome: Exploring the role of microbial communities in plant adaptations to desert environments.</title>
        <authorList>
            <person name="Partida-Martinez L.P."/>
        </authorList>
    </citation>
    <scope>NUCLEOTIDE SEQUENCE [LARGE SCALE GENOMIC DNA]</scope>
    <source>
        <strain evidence="8 9">AS3.12</strain>
    </source>
</reference>
<feature type="domain" description="Methyltransferase small" evidence="6">
    <location>
        <begin position="120"/>
        <end position="200"/>
    </location>
</feature>
<dbReference type="NCBIfam" id="TIGR03534">
    <property type="entry name" value="RF_mod_PrmC"/>
    <property type="match status" value="1"/>
</dbReference>
<keyword evidence="1 5" id="KW-0489">Methyltransferase</keyword>
<evidence type="ECO:0000256" key="5">
    <source>
        <dbReference type="HAMAP-Rule" id="MF_02126"/>
    </source>
</evidence>
<dbReference type="Proteomes" id="UP000585437">
    <property type="component" value="Unassembled WGS sequence"/>
</dbReference>
<dbReference type="InterPro" id="IPR029063">
    <property type="entry name" value="SAM-dependent_MTases_sf"/>
</dbReference>
<name>A0A7X0JNR8_9HYPH</name>
<feature type="binding site" evidence="5">
    <location>
        <begin position="130"/>
        <end position="134"/>
    </location>
    <ligand>
        <name>S-adenosyl-L-methionine</name>
        <dbReference type="ChEBI" id="CHEBI:59789"/>
    </ligand>
</feature>
<feature type="binding site" evidence="5">
    <location>
        <position position="196"/>
    </location>
    <ligand>
        <name>S-adenosyl-L-methionine</name>
        <dbReference type="ChEBI" id="CHEBI:59789"/>
    </ligand>
</feature>
<comment type="catalytic activity">
    <reaction evidence="4 5">
        <text>L-glutaminyl-[peptide chain release factor] + S-adenosyl-L-methionine = N(5)-methyl-L-glutaminyl-[peptide chain release factor] + S-adenosyl-L-homocysteine + H(+)</text>
        <dbReference type="Rhea" id="RHEA:42896"/>
        <dbReference type="Rhea" id="RHEA-COMP:10271"/>
        <dbReference type="Rhea" id="RHEA-COMP:10272"/>
        <dbReference type="ChEBI" id="CHEBI:15378"/>
        <dbReference type="ChEBI" id="CHEBI:30011"/>
        <dbReference type="ChEBI" id="CHEBI:57856"/>
        <dbReference type="ChEBI" id="CHEBI:59789"/>
        <dbReference type="ChEBI" id="CHEBI:61891"/>
        <dbReference type="EC" id="2.1.1.297"/>
    </reaction>
</comment>
<keyword evidence="2 5" id="KW-0808">Transferase</keyword>
<dbReference type="Pfam" id="PF17827">
    <property type="entry name" value="PrmC_N"/>
    <property type="match status" value="1"/>
</dbReference>
<comment type="caution">
    <text evidence="8">The sequence shown here is derived from an EMBL/GenBank/DDBJ whole genome shotgun (WGS) entry which is preliminary data.</text>
</comment>
<dbReference type="CDD" id="cd02440">
    <property type="entry name" value="AdoMet_MTases"/>
    <property type="match status" value="1"/>
</dbReference>
<dbReference type="AlphaFoldDB" id="A0A7X0JNR8"/>
<feature type="binding site" evidence="5">
    <location>
        <position position="153"/>
    </location>
    <ligand>
        <name>S-adenosyl-L-methionine</name>
        <dbReference type="ChEBI" id="CHEBI:59789"/>
    </ligand>
</feature>
<evidence type="ECO:0000256" key="4">
    <source>
        <dbReference type="ARBA" id="ARBA00048391"/>
    </source>
</evidence>
<dbReference type="RefSeq" id="WP_184656040.1">
    <property type="nucleotide sequence ID" value="NZ_JACHBU010000014.1"/>
</dbReference>
<dbReference type="GO" id="GO:0102559">
    <property type="term" value="F:peptide chain release factor N(5)-glutamine methyltransferase activity"/>
    <property type="evidence" value="ECO:0007669"/>
    <property type="project" value="UniProtKB-EC"/>
</dbReference>
<dbReference type="InterPro" id="IPR002052">
    <property type="entry name" value="DNA_methylase_N6_adenine_CS"/>
</dbReference>
<dbReference type="InterPro" id="IPR040758">
    <property type="entry name" value="PrmC_N"/>
</dbReference>
<dbReference type="HAMAP" id="MF_02126">
    <property type="entry name" value="RF_methyltr_PrmC"/>
    <property type="match status" value="1"/>
</dbReference>
<dbReference type="SUPFAM" id="SSF53335">
    <property type="entry name" value="S-adenosyl-L-methionine-dependent methyltransferases"/>
    <property type="match status" value="1"/>
</dbReference>
<dbReference type="Gene3D" id="1.10.8.10">
    <property type="entry name" value="DNA helicase RuvA subunit, C-terminal domain"/>
    <property type="match status" value="1"/>
</dbReference>
<keyword evidence="9" id="KW-1185">Reference proteome</keyword>
<dbReference type="InterPro" id="IPR004556">
    <property type="entry name" value="HemK-like"/>
</dbReference>
<dbReference type="InterPro" id="IPR007848">
    <property type="entry name" value="Small_mtfrase_dom"/>
</dbReference>
<feature type="domain" description="Release factor glutamine methyltransferase N-terminal" evidence="7">
    <location>
        <begin position="13"/>
        <end position="81"/>
    </location>
</feature>
<dbReference type="PROSITE" id="PS00092">
    <property type="entry name" value="N6_MTASE"/>
    <property type="match status" value="1"/>
</dbReference>
<gene>
    <name evidence="5" type="primary">prmC</name>
    <name evidence="8" type="ORF">F4695_004419</name>
</gene>
<evidence type="ECO:0000256" key="2">
    <source>
        <dbReference type="ARBA" id="ARBA00022679"/>
    </source>
</evidence>
<dbReference type="EMBL" id="JACHBU010000014">
    <property type="protein sequence ID" value="MBB6511026.1"/>
    <property type="molecule type" value="Genomic_DNA"/>
</dbReference>
<evidence type="ECO:0000256" key="3">
    <source>
        <dbReference type="ARBA" id="ARBA00022691"/>
    </source>
</evidence>
<dbReference type="EC" id="2.1.1.297" evidence="5"/>
<dbReference type="InterPro" id="IPR019874">
    <property type="entry name" value="RF_methyltr_PrmC"/>
</dbReference>
<evidence type="ECO:0000313" key="8">
    <source>
        <dbReference type="EMBL" id="MBB6511026.1"/>
    </source>
</evidence>
<dbReference type="Pfam" id="PF05175">
    <property type="entry name" value="MTS"/>
    <property type="match status" value="1"/>
</dbReference>
<comment type="function">
    <text evidence="5">Methylates the class 1 translation termination release factors RF1/PrfA and RF2/PrfB on the glutamine residue of the universally conserved GGQ motif.</text>
</comment>
<evidence type="ECO:0000259" key="7">
    <source>
        <dbReference type="Pfam" id="PF17827"/>
    </source>
</evidence>
<feature type="binding site" evidence="5">
    <location>
        <begin position="196"/>
        <end position="199"/>
    </location>
    <ligand>
        <name>substrate</name>
    </ligand>
</feature>
<dbReference type="PANTHER" id="PTHR18895">
    <property type="entry name" value="HEMK METHYLTRANSFERASE"/>
    <property type="match status" value="1"/>
</dbReference>
<keyword evidence="3 5" id="KW-0949">S-adenosyl-L-methionine</keyword>
<comment type="similarity">
    <text evidence="5">Belongs to the protein N5-glutamine methyltransferase family. PrmC subfamily.</text>
</comment>
<feature type="binding site" evidence="5">
    <location>
        <position position="182"/>
    </location>
    <ligand>
        <name>S-adenosyl-L-methionine</name>
        <dbReference type="ChEBI" id="CHEBI:59789"/>
    </ligand>
</feature>
<accession>A0A7X0JNR8</accession>
<evidence type="ECO:0000313" key="9">
    <source>
        <dbReference type="Proteomes" id="UP000585437"/>
    </source>
</evidence>
<dbReference type="GO" id="GO:0032259">
    <property type="term" value="P:methylation"/>
    <property type="evidence" value="ECO:0007669"/>
    <property type="project" value="UniProtKB-KW"/>
</dbReference>